<dbReference type="SUPFAM" id="SSF53098">
    <property type="entry name" value="Ribonuclease H-like"/>
    <property type="match status" value="1"/>
</dbReference>
<proteinExistence type="predicted"/>
<gene>
    <name evidence="1" type="ORF">FSCOSCO3_A007722</name>
</gene>
<dbReference type="PANTHER" id="PTHR45749">
    <property type="match status" value="1"/>
</dbReference>
<evidence type="ECO:0000313" key="1">
    <source>
        <dbReference type="EMBL" id="CAK6981674.1"/>
    </source>
</evidence>
<dbReference type="InterPro" id="IPR012337">
    <property type="entry name" value="RNaseH-like_sf"/>
</dbReference>
<evidence type="ECO:0000313" key="2">
    <source>
        <dbReference type="Proteomes" id="UP001314229"/>
    </source>
</evidence>
<dbReference type="EMBL" id="CAWUFR010000867">
    <property type="protein sequence ID" value="CAK6981674.1"/>
    <property type="molecule type" value="Genomic_DNA"/>
</dbReference>
<dbReference type="PANTHER" id="PTHR45749:SF21">
    <property type="entry name" value="DUF4371 DOMAIN-CONTAINING PROTEIN"/>
    <property type="match status" value="1"/>
</dbReference>
<name>A0AAV1QE05_SCOSC</name>
<keyword evidence="2" id="KW-1185">Reference proteome</keyword>
<protein>
    <recommendedName>
        <fullName evidence="3">Zinc finger MYM-type 1-like</fullName>
    </recommendedName>
</protein>
<reference evidence="1 2" key="1">
    <citation type="submission" date="2024-01" db="EMBL/GenBank/DDBJ databases">
        <authorList>
            <person name="Alioto T."/>
            <person name="Alioto T."/>
            <person name="Gomez Garrido J."/>
        </authorList>
    </citation>
    <scope>NUCLEOTIDE SEQUENCE [LARGE SCALE GENOMIC DNA]</scope>
</reference>
<accession>A0AAV1QE05</accession>
<sequence length="350" mass="39663">MDTTQDVSKMDQLSQVYRYVTVVKNDMDIATDIQINEVFLGFEATVGSSASELENKILGSIEKNRIHLSKGLGQGYDGAANMSGVYSGVHARITEKEPLARYVHCAAHNLNLALNDSVKNVPGVKQFYDTVERLYNFFGHSIKRWALLGEIMTPVSRNVTLKSLCPTRWSSRHDALFALRHRYGDIIRALDKISLTSDKNDERGEANSRLTDAESAFRVNDFNACLDIIIRQLSQIFTSLNGTVNIFEAIHPNTLLQARDEELHQAARRLSEQYSRDIAPSFPGQLFSFRTSFRDQIPKQKSVADLAKMLIVNHLAVISAFSERMTEKKMDIQRIMDEFAERKARRMPSK</sequence>
<comment type="caution">
    <text evidence="1">The sequence shown here is derived from an EMBL/GenBank/DDBJ whole genome shotgun (WGS) entry which is preliminary data.</text>
</comment>
<dbReference type="AlphaFoldDB" id="A0AAV1QE05"/>
<organism evidence="1 2">
    <name type="scientific">Scomber scombrus</name>
    <name type="common">Atlantic mackerel</name>
    <name type="synonym">Scomber vernalis</name>
    <dbReference type="NCBI Taxonomy" id="13677"/>
    <lineage>
        <taxon>Eukaryota</taxon>
        <taxon>Metazoa</taxon>
        <taxon>Chordata</taxon>
        <taxon>Craniata</taxon>
        <taxon>Vertebrata</taxon>
        <taxon>Euteleostomi</taxon>
        <taxon>Actinopterygii</taxon>
        <taxon>Neopterygii</taxon>
        <taxon>Teleostei</taxon>
        <taxon>Neoteleostei</taxon>
        <taxon>Acanthomorphata</taxon>
        <taxon>Pelagiaria</taxon>
        <taxon>Scombriformes</taxon>
        <taxon>Scombridae</taxon>
        <taxon>Scomber</taxon>
    </lineage>
</organism>
<dbReference type="Proteomes" id="UP001314229">
    <property type="component" value="Unassembled WGS sequence"/>
</dbReference>
<evidence type="ECO:0008006" key="3">
    <source>
        <dbReference type="Google" id="ProtNLM"/>
    </source>
</evidence>